<dbReference type="PROSITE" id="PS51380">
    <property type="entry name" value="EXS"/>
    <property type="match status" value="1"/>
</dbReference>
<name>A0A4S4N4T9_9APHY</name>
<dbReference type="EMBL" id="SGPM01000013">
    <property type="protein sequence ID" value="THH32928.1"/>
    <property type="molecule type" value="Genomic_DNA"/>
</dbReference>
<evidence type="ECO:0000256" key="6">
    <source>
        <dbReference type="SAM" id="MobiDB-lite"/>
    </source>
</evidence>
<evidence type="ECO:0000256" key="2">
    <source>
        <dbReference type="ARBA" id="ARBA00009665"/>
    </source>
</evidence>
<evidence type="ECO:0008006" key="12">
    <source>
        <dbReference type="Google" id="ProtNLM"/>
    </source>
</evidence>
<accession>A0A4S4N4T9</accession>
<evidence type="ECO:0000313" key="10">
    <source>
        <dbReference type="EMBL" id="THH32928.1"/>
    </source>
</evidence>
<feature type="region of interest" description="Disordered" evidence="6">
    <location>
        <begin position="35"/>
        <end position="73"/>
    </location>
</feature>
<feature type="transmembrane region" description="Helical" evidence="7">
    <location>
        <begin position="571"/>
        <end position="592"/>
    </location>
</feature>
<reference evidence="10 11" key="1">
    <citation type="submission" date="2019-02" db="EMBL/GenBank/DDBJ databases">
        <title>Genome sequencing of the rare red list fungi Antrodiella citrinella (Flaviporus citrinellus).</title>
        <authorList>
            <person name="Buettner E."/>
            <person name="Kellner H."/>
        </authorList>
    </citation>
    <scope>NUCLEOTIDE SEQUENCE [LARGE SCALE GENOMIC DNA]</scope>
    <source>
        <strain evidence="10 11">DSM 108506</strain>
    </source>
</reference>
<dbReference type="GO" id="GO:0006817">
    <property type="term" value="P:phosphate ion transport"/>
    <property type="evidence" value="ECO:0007669"/>
    <property type="project" value="TreeGrafter"/>
</dbReference>
<dbReference type="GO" id="GO:0005886">
    <property type="term" value="C:plasma membrane"/>
    <property type="evidence" value="ECO:0007669"/>
    <property type="project" value="TreeGrafter"/>
</dbReference>
<feature type="compositionally biased region" description="Polar residues" evidence="6">
    <location>
        <begin position="282"/>
        <end position="293"/>
    </location>
</feature>
<feature type="region of interest" description="Disordered" evidence="6">
    <location>
        <begin position="841"/>
        <end position="889"/>
    </location>
</feature>
<feature type="compositionally biased region" description="Low complexity" evidence="6">
    <location>
        <begin position="855"/>
        <end position="868"/>
    </location>
</feature>
<dbReference type="CDD" id="cd14475">
    <property type="entry name" value="SPX_SYG1_like"/>
    <property type="match status" value="1"/>
</dbReference>
<protein>
    <recommendedName>
        <fullName evidence="12">SPX domain-containing protein</fullName>
    </recommendedName>
</protein>
<evidence type="ECO:0000313" key="11">
    <source>
        <dbReference type="Proteomes" id="UP000308730"/>
    </source>
</evidence>
<feature type="domain" description="EXS" evidence="8">
    <location>
        <begin position="654"/>
        <end position="848"/>
    </location>
</feature>
<comment type="subcellular location">
    <subcellularLocation>
        <location evidence="1">Membrane</location>
        <topology evidence="1">Multi-pass membrane protein</topology>
    </subcellularLocation>
</comment>
<dbReference type="GO" id="GO:0016036">
    <property type="term" value="P:cellular response to phosphate starvation"/>
    <property type="evidence" value="ECO:0007669"/>
    <property type="project" value="TreeGrafter"/>
</dbReference>
<feature type="compositionally biased region" description="Acidic residues" evidence="6">
    <location>
        <begin position="842"/>
        <end position="851"/>
    </location>
</feature>
<evidence type="ECO:0000259" key="9">
    <source>
        <dbReference type="PROSITE" id="PS51382"/>
    </source>
</evidence>
<evidence type="ECO:0000256" key="7">
    <source>
        <dbReference type="SAM" id="Phobius"/>
    </source>
</evidence>
<dbReference type="AlphaFoldDB" id="A0A4S4N4T9"/>
<feature type="transmembrane region" description="Helical" evidence="7">
    <location>
        <begin position="540"/>
        <end position="559"/>
    </location>
</feature>
<dbReference type="PANTHER" id="PTHR10783">
    <property type="entry name" value="XENOTROPIC AND POLYTROPIC RETROVIRUS RECEPTOR 1-RELATED"/>
    <property type="match status" value="1"/>
</dbReference>
<feature type="region of interest" description="Disordered" evidence="6">
    <location>
        <begin position="282"/>
        <end position="348"/>
    </location>
</feature>
<comment type="similarity">
    <text evidence="2">Belongs to the SYG1 (TC 2.A.94) family.</text>
</comment>
<keyword evidence="4 7" id="KW-1133">Transmembrane helix</keyword>
<dbReference type="Pfam" id="PF03105">
    <property type="entry name" value="SPX"/>
    <property type="match status" value="1"/>
</dbReference>
<evidence type="ECO:0000256" key="5">
    <source>
        <dbReference type="ARBA" id="ARBA00023136"/>
    </source>
</evidence>
<organism evidence="10 11">
    <name type="scientific">Antrodiella citrinella</name>
    <dbReference type="NCBI Taxonomy" id="2447956"/>
    <lineage>
        <taxon>Eukaryota</taxon>
        <taxon>Fungi</taxon>
        <taxon>Dikarya</taxon>
        <taxon>Basidiomycota</taxon>
        <taxon>Agaricomycotina</taxon>
        <taxon>Agaricomycetes</taxon>
        <taxon>Polyporales</taxon>
        <taxon>Steccherinaceae</taxon>
        <taxon>Antrodiella</taxon>
    </lineage>
</organism>
<dbReference type="PROSITE" id="PS51382">
    <property type="entry name" value="SPX"/>
    <property type="match status" value="1"/>
</dbReference>
<feature type="region of interest" description="Disordered" evidence="6">
    <location>
        <begin position="91"/>
        <end position="153"/>
    </location>
</feature>
<dbReference type="PANTHER" id="PTHR10783:SF103">
    <property type="entry name" value="SOLUTE CARRIER FAMILY 53 MEMBER 1"/>
    <property type="match status" value="1"/>
</dbReference>
<dbReference type="Proteomes" id="UP000308730">
    <property type="component" value="Unassembled WGS sequence"/>
</dbReference>
<feature type="transmembrane region" description="Helical" evidence="7">
    <location>
        <begin position="493"/>
        <end position="513"/>
    </location>
</feature>
<evidence type="ECO:0000256" key="1">
    <source>
        <dbReference type="ARBA" id="ARBA00004141"/>
    </source>
</evidence>
<sequence>MKFARYLEETQAPEWKKAYIDYRGLKKRITACRREKELSNSKRPASPQLDHHSVTTRSHGAELQPDDASLNDTDDRSIRSELVKSVDLPPPVVMRSWDTNHGLSSKSQAASTASGSGLGQQARERDNALGASRSRGSSTAADHPRTDSNLPRAATLNMGMLPRLQKCSTFRLPNSLRQGSAGRWELTKDPKAPWDPTRPLSLADLMPLLTSTQRGFFAKLDSELDKVETFYLEREKEMTARTQALKAQLHELQMHRTEYYAAHEVHSWTHFVTRPKATTKFTDAYRNTPSLSRSRSRHGSTAHNASSSRTDVRTPTQDAGGSSDPDSPTSFNTTENGTGKKVRHSLQKKADATQALALAKHDPEEYYHAKKKLKKAVLECYRGLEILNNYRTLNLIGFRKALKKFEKVTRVPAQQAYTVERIEPNAFTSAHAVDGMMKDLEELFAARFTKGDKKKALTRLRGGAQQKSHHFNGIVESFQADTRAAIPAWDGLLYVYSICFVPVFFALLVGLNLQVWSTSRINYVFIFELELRTKLDHRQYYEIPAFLMSTLCYAFWLSFKRIGEHGISPTLWPLIWLALVFCVLFNPLPIYFKRSRYWLVQKSLNLLISGTHRVEFTDFWMGDQFCSLIFTLSNLYFIPCAYAGGLDKDWQRCTSKTPNWGVPFVLASLPLLARAVQSVKRYYDSRLPTHLVNGGKYATGIVYYLCYFIWRHEGGGRDASFVAWCVFGISYSIYAAAWDLLMDWSLLRPHVNHTFLRSDILYTSAVPVYYFAIVSNVLLRFSWVFYIPEKGPNFLLRTFITAMLEVLRRWQWNFFRLENEHLGNVDQYRVTREVPLPYTLYDDGDDTDDEDNHSSKGSSKSGSRKSLSVRWRGKRAAPAAEDDDQLSSD</sequence>
<feature type="compositionally biased region" description="Low complexity" evidence="6">
    <location>
        <begin position="128"/>
        <end position="141"/>
    </location>
</feature>
<dbReference type="Pfam" id="PF03124">
    <property type="entry name" value="EXS"/>
    <property type="match status" value="1"/>
</dbReference>
<feature type="domain" description="SPX" evidence="9">
    <location>
        <begin position="1"/>
        <end position="419"/>
    </location>
</feature>
<feature type="compositionally biased region" description="Polar residues" evidence="6">
    <location>
        <begin position="301"/>
        <end position="337"/>
    </location>
</feature>
<gene>
    <name evidence="10" type="ORF">EUX98_g1237</name>
</gene>
<comment type="caution">
    <text evidence="10">The sequence shown here is derived from an EMBL/GenBank/DDBJ whole genome shotgun (WGS) entry which is preliminary data.</text>
</comment>
<proteinExistence type="inferred from homology"/>
<keyword evidence="5 7" id="KW-0472">Membrane</keyword>
<dbReference type="InterPro" id="IPR004342">
    <property type="entry name" value="EXS_C"/>
</dbReference>
<dbReference type="InterPro" id="IPR004331">
    <property type="entry name" value="SPX_dom"/>
</dbReference>
<dbReference type="GO" id="GO:0000822">
    <property type="term" value="F:inositol hexakisphosphate binding"/>
    <property type="evidence" value="ECO:0007669"/>
    <property type="project" value="TreeGrafter"/>
</dbReference>
<keyword evidence="11" id="KW-1185">Reference proteome</keyword>
<dbReference type="GO" id="GO:0005794">
    <property type="term" value="C:Golgi apparatus"/>
    <property type="evidence" value="ECO:0007669"/>
    <property type="project" value="TreeGrafter"/>
</dbReference>
<feature type="transmembrane region" description="Helical" evidence="7">
    <location>
        <begin position="761"/>
        <end position="787"/>
    </location>
</feature>
<dbReference type="OrthoDB" id="9970435at2759"/>
<keyword evidence="3 7" id="KW-0812">Transmembrane</keyword>
<feature type="compositionally biased region" description="Acidic residues" evidence="6">
    <location>
        <begin position="880"/>
        <end position="889"/>
    </location>
</feature>
<feature type="transmembrane region" description="Helical" evidence="7">
    <location>
        <begin position="721"/>
        <end position="741"/>
    </location>
</feature>
<evidence type="ECO:0000259" key="8">
    <source>
        <dbReference type="PROSITE" id="PS51380"/>
    </source>
</evidence>
<evidence type="ECO:0000256" key="3">
    <source>
        <dbReference type="ARBA" id="ARBA00022692"/>
    </source>
</evidence>
<evidence type="ECO:0000256" key="4">
    <source>
        <dbReference type="ARBA" id="ARBA00022989"/>
    </source>
</evidence>
<feature type="compositionally biased region" description="Polar residues" evidence="6">
    <location>
        <begin position="97"/>
        <end position="115"/>
    </location>
</feature>